<dbReference type="PANTHER" id="PTHR38011:SF12">
    <property type="entry name" value="BIFUNCTIONAL DEAMINASE-REDUCTASE DOMAIN PROTEIN"/>
    <property type="match status" value="1"/>
</dbReference>
<reference evidence="3" key="1">
    <citation type="submission" date="2017-11" db="EMBL/GenBank/DDBJ databases">
        <authorList>
            <person name="Kuznetsova I."/>
            <person name="Sazanova A."/>
            <person name="Chirak E."/>
            <person name="Safronova V."/>
            <person name="Willems A."/>
        </authorList>
    </citation>
    <scope>NUCLEOTIDE SEQUENCE [LARGE SCALE GENOMIC DNA]</scope>
    <source>
        <strain evidence="3">CCBAU 03422</strain>
    </source>
</reference>
<comment type="caution">
    <text evidence="2">The sequence shown here is derived from an EMBL/GenBank/DDBJ whole genome shotgun (WGS) entry which is preliminary data.</text>
</comment>
<gene>
    <name evidence="2" type="ORF">CU103_12675</name>
</gene>
<proteinExistence type="predicted"/>
<dbReference type="Proteomes" id="UP000241764">
    <property type="component" value="Unassembled WGS sequence"/>
</dbReference>
<dbReference type="InterPro" id="IPR024072">
    <property type="entry name" value="DHFR-like_dom_sf"/>
</dbReference>
<keyword evidence="3" id="KW-1185">Reference proteome</keyword>
<dbReference type="PANTHER" id="PTHR38011">
    <property type="entry name" value="DIHYDROFOLATE REDUCTASE FAMILY PROTEIN (AFU_ORTHOLOGUE AFUA_8G06820)"/>
    <property type="match status" value="1"/>
</dbReference>
<dbReference type="EMBL" id="PGGM01000005">
    <property type="protein sequence ID" value="PSH63908.1"/>
    <property type="molecule type" value="Genomic_DNA"/>
</dbReference>
<dbReference type="InterPro" id="IPR002734">
    <property type="entry name" value="RibDG_C"/>
</dbReference>
<dbReference type="SUPFAM" id="SSF53597">
    <property type="entry name" value="Dihydrofolate reductase-like"/>
    <property type="match status" value="1"/>
</dbReference>
<accession>A0A2P7BBQ2</accession>
<evidence type="ECO:0000313" key="2">
    <source>
        <dbReference type="EMBL" id="PSH63908.1"/>
    </source>
</evidence>
<dbReference type="RefSeq" id="WP_106664305.1">
    <property type="nucleotide sequence ID" value="NZ_PGGM01000005.1"/>
</dbReference>
<dbReference type="Gene3D" id="3.40.430.10">
    <property type="entry name" value="Dihydrofolate Reductase, subunit A"/>
    <property type="match status" value="1"/>
</dbReference>
<dbReference type="GO" id="GO:0008703">
    <property type="term" value="F:5-amino-6-(5-phosphoribosylamino)uracil reductase activity"/>
    <property type="evidence" value="ECO:0007669"/>
    <property type="project" value="InterPro"/>
</dbReference>
<dbReference type="AlphaFoldDB" id="A0A2P7BBQ2"/>
<organism evidence="2 3">
    <name type="scientific">Phyllobacterium sophorae</name>
    <dbReference type="NCBI Taxonomy" id="1520277"/>
    <lineage>
        <taxon>Bacteria</taxon>
        <taxon>Pseudomonadati</taxon>
        <taxon>Pseudomonadota</taxon>
        <taxon>Alphaproteobacteria</taxon>
        <taxon>Hyphomicrobiales</taxon>
        <taxon>Phyllobacteriaceae</taxon>
        <taxon>Phyllobacterium</taxon>
    </lineage>
</organism>
<protein>
    <submittedName>
        <fullName evidence="2">Deaminase</fullName>
    </submittedName>
</protein>
<evidence type="ECO:0000259" key="1">
    <source>
        <dbReference type="Pfam" id="PF01872"/>
    </source>
</evidence>
<sequence>MGKVVLSFTMSLDGFIAGPNVGEQEPMGEGGEQLHQWLFDKTSEVDQEMANGIFSRVGAVILGRRTFDLGLEHWEDTPFPAPSFVLTHETREPMQMKSATFTFTTDGVESVVEQAKVAAAGKDVVVMGANVAQQLLEAGQVDEIVLQIAPILLGRGIRLFDRIGSQQIDLKRTAVIESPLVTHLHFQVL</sequence>
<feature type="domain" description="Bacterial bifunctional deaminase-reductase C-terminal" evidence="1">
    <location>
        <begin position="3"/>
        <end position="173"/>
    </location>
</feature>
<evidence type="ECO:0000313" key="3">
    <source>
        <dbReference type="Proteomes" id="UP000241764"/>
    </source>
</evidence>
<name>A0A2P7BBQ2_9HYPH</name>
<dbReference type="OrthoDB" id="2313602at2"/>
<dbReference type="InterPro" id="IPR050765">
    <property type="entry name" value="Riboflavin_Biosynth_HTPR"/>
</dbReference>
<dbReference type="Pfam" id="PF01872">
    <property type="entry name" value="RibD_C"/>
    <property type="match status" value="1"/>
</dbReference>
<dbReference type="GO" id="GO:0009231">
    <property type="term" value="P:riboflavin biosynthetic process"/>
    <property type="evidence" value="ECO:0007669"/>
    <property type="project" value="InterPro"/>
</dbReference>